<dbReference type="Pfam" id="PF02685">
    <property type="entry name" value="Glucokinase"/>
    <property type="match status" value="1"/>
</dbReference>
<organism evidence="4 5">
    <name type="scientific">Fundidesulfovibrio magnetotacticus</name>
    <dbReference type="NCBI Taxonomy" id="2730080"/>
    <lineage>
        <taxon>Bacteria</taxon>
        <taxon>Pseudomonadati</taxon>
        <taxon>Thermodesulfobacteriota</taxon>
        <taxon>Desulfovibrionia</taxon>
        <taxon>Desulfovibrionales</taxon>
        <taxon>Desulfovibrionaceae</taxon>
        <taxon>Fundidesulfovibrio</taxon>
    </lineage>
</organism>
<dbReference type="PANTHER" id="PTHR47363:SF1">
    <property type="entry name" value="GLUCOKINASE"/>
    <property type="match status" value="1"/>
</dbReference>
<dbReference type="EMBL" id="BLTE01000007">
    <property type="protein sequence ID" value="GFK94008.1"/>
    <property type="molecule type" value="Genomic_DNA"/>
</dbReference>
<accession>A0A6V8LUL4</accession>
<protein>
    <submittedName>
        <fullName evidence="4">Glucokinase</fullName>
        <ecNumber evidence="4">2.7.1.2</ecNumber>
    </submittedName>
</protein>
<dbReference type="AlphaFoldDB" id="A0A6V8LUL4"/>
<evidence type="ECO:0000256" key="2">
    <source>
        <dbReference type="ARBA" id="ARBA00022777"/>
    </source>
</evidence>
<comment type="caution">
    <text evidence="4">The sequence shown here is derived from an EMBL/GenBank/DDBJ whole genome shotgun (WGS) entry which is preliminary data.</text>
</comment>
<comment type="similarity">
    <text evidence="3">Belongs to the bacterial glucokinase family.</text>
</comment>
<proteinExistence type="inferred from homology"/>
<dbReference type="GO" id="GO:0004340">
    <property type="term" value="F:glucokinase activity"/>
    <property type="evidence" value="ECO:0007669"/>
    <property type="project" value="UniProtKB-EC"/>
</dbReference>
<dbReference type="SUPFAM" id="SSF53067">
    <property type="entry name" value="Actin-like ATPase domain"/>
    <property type="match status" value="1"/>
</dbReference>
<evidence type="ECO:0000313" key="4">
    <source>
        <dbReference type="EMBL" id="GFK94008.1"/>
    </source>
</evidence>
<gene>
    <name evidence="4" type="primary">glk</name>
    <name evidence="4" type="ORF">NNJEOMEG_01846</name>
</gene>
<name>A0A6V8LUL4_9BACT</name>
<dbReference type="GO" id="GO:0005524">
    <property type="term" value="F:ATP binding"/>
    <property type="evidence" value="ECO:0007669"/>
    <property type="project" value="InterPro"/>
</dbReference>
<dbReference type="CDD" id="cd24008">
    <property type="entry name" value="ASKHA_NBD_GLK"/>
    <property type="match status" value="1"/>
</dbReference>
<dbReference type="Proteomes" id="UP000494245">
    <property type="component" value="Unassembled WGS sequence"/>
</dbReference>
<dbReference type="GO" id="GO:0006096">
    <property type="term" value="P:glycolytic process"/>
    <property type="evidence" value="ECO:0007669"/>
    <property type="project" value="InterPro"/>
</dbReference>
<reference evidence="4 5" key="1">
    <citation type="submission" date="2020-04" db="EMBL/GenBank/DDBJ databases">
        <authorList>
            <consortium name="Desulfovibrio sp. FSS-1 genome sequencing consortium"/>
            <person name="Shimoshige H."/>
            <person name="Kobayashi H."/>
            <person name="Maekawa T."/>
        </authorList>
    </citation>
    <scope>NUCLEOTIDE SEQUENCE [LARGE SCALE GENOMIC DNA]</scope>
    <source>
        <strain evidence="4 5">SIID29052-01</strain>
    </source>
</reference>
<keyword evidence="5" id="KW-1185">Reference proteome</keyword>
<dbReference type="GO" id="GO:0005536">
    <property type="term" value="F:D-glucose binding"/>
    <property type="evidence" value="ECO:0007669"/>
    <property type="project" value="InterPro"/>
</dbReference>
<dbReference type="InterPro" id="IPR043129">
    <property type="entry name" value="ATPase_NBD"/>
</dbReference>
<evidence type="ECO:0000256" key="1">
    <source>
        <dbReference type="ARBA" id="ARBA00022679"/>
    </source>
</evidence>
<evidence type="ECO:0000256" key="3">
    <source>
        <dbReference type="RuleBase" id="RU004046"/>
    </source>
</evidence>
<reference evidence="4 5" key="2">
    <citation type="submission" date="2020-05" db="EMBL/GenBank/DDBJ databases">
        <title>Draft genome sequence of Desulfovibrio sp. strainFSS-1.</title>
        <authorList>
            <person name="Shimoshige H."/>
            <person name="Kobayashi H."/>
            <person name="Maekawa T."/>
        </authorList>
    </citation>
    <scope>NUCLEOTIDE SEQUENCE [LARGE SCALE GENOMIC DNA]</scope>
    <source>
        <strain evidence="4 5">SIID29052-01</strain>
    </source>
</reference>
<evidence type="ECO:0000313" key="5">
    <source>
        <dbReference type="Proteomes" id="UP000494245"/>
    </source>
</evidence>
<keyword evidence="1 4" id="KW-0808">Transferase</keyword>
<sequence length="318" mass="33085">MHGQTNTFLVADIGGTNARFALFDASGEALALAAQVTLPTRGQEGFASLAGQAVEALDARGAASAVLAAAGPVVRGRFCRAPNIPYLLDLDALPEGLLPARALMVNDFAAQAHGCRILGEERSLGVLPGRMDPGLTQAVLGPGTGLGKAALVPDGRGGYVVCASEGGHALFPCDADEEWRFRAFVLERLGEPHLRREAVVSGPGLALLHQFLTGEALPVHEAAARMTPESPVTRWFARFLGRACRDYVLETAARGGLFVSGGVAARNPLLLEHPAFREEFLASPTMAELLAGVAVRLVTDQAVGLWGAAALARGLAAA</sequence>
<dbReference type="EC" id="2.7.1.2" evidence="4"/>
<dbReference type="PANTHER" id="PTHR47363">
    <property type="entry name" value="GLUCOKINASE"/>
    <property type="match status" value="1"/>
</dbReference>
<dbReference type="Gene3D" id="3.30.420.40">
    <property type="match status" value="1"/>
</dbReference>
<dbReference type="Gene3D" id="3.40.367.20">
    <property type="match status" value="1"/>
</dbReference>
<dbReference type="InterPro" id="IPR003836">
    <property type="entry name" value="Glucokinase"/>
</dbReference>
<keyword evidence="2 4" id="KW-0418">Kinase</keyword>